<gene>
    <name evidence="2" type="ORF">FED44_14545</name>
</gene>
<dbReference type="PROSITE" id="PS00134">
    <property type="entry name" value="TRYPSIN_HIS"/>
    <property type="match status" value="1"/>
</dbReference>
<keyword evidence="1" id="KW-0732">Signal</keyword>
<feature type="signal peptide" evidence="1">
    <location>
        <begin position="1"/>
        <end position="34"/>
    </location>
</feature>
<dbReference type="AlphaFoldDB" id="A0A5R8Z317"/>
<accession>A0A5R8Z317</accession>
<comment type="caution">
    <text evidence="2">The sequence shown here is derived from an EMBL/GenBank/DDBJ whole genome shotgun (WGS) entry which is preliminary data.</text>
</comment>
<dbReference type="CDD" id="cd21112">
    <property type="entry name" value="alphaLP-like"/>
    <property type="match status" value="1"/>
</dbReference>
<evidence type="ECO:0000313" key="2">
    <source>
        <dbReference type="EMBL" id="TLP59527.1"/>
    </source>
</evidence>
<dbReference type="InterPro" id="IPR009003">
    <property type="entry name" value="Peptidase_S1_PA"/>
</dbReference>
<dbReference type="OrthoDB" id="3688273at2"/>
<dbReference type="Proteomes" id="UP000309033">
    <property type="component" value="Unassembled WGS sequence"/>
</dbReference>
<dbReference type="InterPro" id="IPR043504">
    <property type="entry name" value="Peptidase_S1_PA_chymotrypsin"/>
</dbReference>
<dbReference type="EMBL" id="VANP01000005">
    <property type="protein sequence ID" value="TLP59527.1"/>
    <property type="molecule type" value="Genomic_DNA"/>
</dbReference>
<sequence>MKLSPPVTRASRFAAAAAAGLALVTIAGTQAAVAQDPAPAPAKEVHTQAIEPAGAVPGGYASWKDLLATQQRLVQAADRITAVAQEQGGGLAGIVVSAENRELRLYWKGQPPKSVDGIAGELGGDLKLSVLPARFTAKQLAAASARIAKRAGGAITSIAPNVDGSGLTVSGLTAAKARSAASDESVPVTVQTGERPALASRWNDSPPWWGGGAWRNSNLGSGCSTGFAVTYGGVTKMLTAGHCGDVGQTATDPTGEVIGSITQDNNSYDVALINASTQGYVFNNSVGNISTEFSSLVIGTASSYVGMYVCTSGAYSGTVCNSQVTATGVTIIVGYVIYNVVRAEQTAHTNAAGQGDSGGPVELVNPSNTTQVYATGVITAIDTSAAVPCTGYVTTGRICSWRYYYAPWANATTAFPGIAIKVG</sequence>
<dbReference type="InterPro" id="IPR018114">
    <property type="entry name" value="TRYPSIN_HIS"/>
</dbReference>
<dbReference type="GO" id="GO:0006508">
    <property type="term" value="P:proteolysis"/>
    <property type="evidence" value="ECO:0007669"/>
    <property type="project" value="InterPro"/>
</dbReference>
<name>A0A5R8Z317_9ACTN</name>
<reference evidence="2" key="1">
    <citation type="submission" date="2019-05" db="EMBL/GenBank/DDBJ databases">
        <title>Isolation, diversity and antifungal activity of Actinobacteria from wheat.</title>
        <authorList>
            <person name="Yu B."/>
        </authorList>
    </citation>
    <scope>NUCLEOTIDE SEQUENCE [LARGE SCALE GENOMIC DNA]</scope>
    <source>
        <strain evidence="2">NEAU-HEGS1-5</strain>
    </source>
</reference>
<dbReference type="Gene3D" id="2.40.10.10">
    <property type="entry name" value="Trypsin-like serine proteases"/>
    <property type="match status" value="2"/>
</dbReference>
<feature type="chain" id="PRO_5024449373" description="S1 family peptidase" evidence="1">
    <location>
        <begin position="35"/>
        <end position="423"/>
    </location>
</feature>
<proteinExistence type="predicted"/>
<protein>
    <recommendedName>
        <fullName evidence="4">S1 family peptidase</fullName>
    </recommendedName>
</protein>
<keyword evidence="3" id="KW-1185">Reference proteome</keyword>
<dbReference type="SUPFAM" id="SSF50494">
    <property type="entry name" value="Trypsin-like serine proteases"/>
    <property type="match status" value="1"/>
</dbReference>
<organism evidence="2 3">
    <name type="scientific">Microbispora triticiradicis</name>
    <dbReference type="NCBI Taxonomy" id="2200763"/>
    <lineage>
        <taxon>Bacteria</taxon>
        <taxon>Bacillati</taxon>
        <taxon>Actinomycetota</taxon>
        <taxon>Actinomycetes</taxon>
        <taxon>Streptosporangiales</taxon>
        <taxon>Streptosporangiaceae</taxon>
        <taxon>Microbispora</taxon>
    </lineage>
</organism>
<evidence type="ECO:0000256" key="1">
    <source>
        <dbReference type="SAM" id="SignalP"/>
    </source>
</evidence>
<dbReference type="GO" id="GO:0004252">
    <property type="term" value="F:serine-type endopeptidase activity"/>
    <property type="evidence" value="ECO:0007669"/>
    <property type="project" value="InterPro"/>
</dbReference>
<evidence type="ECO:0008006" key="4">
    <source>
        <dbReference type="Google" id="ProtNLM"/>
    </source>
</evidence>
<evidence type="ECO:0000313" key="3">
    <source>
        <dbReference type="Proteomes" id="UP000309033"/>
    </source>
</evidence>